<evidence type="ECO:0000256" key="1">
    <source>
        <dbReference type="ARBA" id="ARBA00010790"/>
    </source>
</evidence>
<comment type="similarity">
    <text evidence="1 4">Belongs to the GMC oxidoreductase family.</text>
</comment>
<dbReference type="PANTHER" id="PTHR11552">
    <property type="entry name" value="GLUCOSE-METHANOL-CHOLINE GMC OXIDOREDUCTASE"/>
    <property type="match status" value="1"/>
</dbReference>
<feature type="binding site" evidence="3">
    <location>
        <begin position="50"/>
        <end position="51"/>
    </location>
    <ligand>
        <name>FAD</name>
        <dbReference type="ChEBI" id="CHEBI:57692"/>
    </ligand>
</feature>
<dbReference type="SUPFAM" id="SSF51905">
    <property type="entry name" value="FAD/NAD(P)-binding domain"/>
    <property type="match status" value="1"/>
</dbReference>
<proteinExistence type="inferred from homology"/>
<sequence>MLFTKPHVVAWAVALSASGALAHPYFAGKVISNSKDLLTTYDYVIVGGGTSGLTVANRLSENQAITILVIEAGAFDANEDVFTIPGLAGGAIGTKYDWNRTYAPNEALGGREVTINLGKIVGGSSKLNRMVFDRGSKSDYDGWETLGNKGWGWAGLLPYFKKSEKWTPATKEILAEYDIKTNLQFHGDKGYVHSTYSRFFWPLTKNIVRATKALGIAINDQATGNAFGGYYCPHNISPNVTRSSAKEAYYDSAVGRKNYHLITGQQVTRIVTNTTNGNVKVTGIEYASSAGAERRTIKVKKEAILAAGSIHTPQILQVSGIGDPALLASINVPTVVDLPAVGQNFHDHVLLTVVNTITTNLSVSSLLTSNETFAAQAKAQYDASKQGPLTSPTADFLLFLPLTTYSNQSAAIHSLATAGNASASLPASTPAEVAKGYQAQYDLLTAKLLANNAGALEVIWSDGVMVLGLQHPFSRGSVKAASASIFDAPIADSGFLRNPLDVALLREGVRFARKLAAADGIAELAPVEVLPGANVTSDADLDSFVRGTSGTLYHPAGSCKMGSRAEGGVVDAQLKVYGVQGLRVVDASVFPVLPATHIMTTVYSVAEKAAELIRGSK</sequence>
<name>A0A6A6ALP0_9PLEO</name>
<reference evidence="8" key="1">
    <citation type="journal article" date="2020" name="Stud. Mycol.">
        <title>101 Dothideomycetes genomes: a test case for predicting lifestyles and emergence of pathogens.</title>
        <authorList>
            <person name="Haridas S."/>
            <person name="Albert R."/>
            <person name="Binder M."/>
            <person name="Bloem J."/>
            <person name="Labutti K."/>
            <person name="Salamov A."/>
            <person name="Andreopoulos B."/>
            <person name="Baker S."/>
            <person name="Barry K."/>
            <person name="Bills G."/>
            <person name="Bluhm B."/>
            <person name="Cannon C."/>
            <person name="Castanera R."/>
            <person name="Culley D."/>
            <person name="Daum C."/>
            <person name="Ezra D."/>
            <person name="Gonzalez J."/>
            <person name="Henrissat B."/>
            <person name="Kuo A."/>
            <person name="Liang C."/>
            <person name="Lipzen A."/>
            <person name="Lutzoni F."/>
            <person name="Magnuson J."/>
            <person name="Mondo S."/>
            <person name="Nolan M."/>
            <person name="Ohm R."/>
            <person name="Pangilinan J."/>
            <person name="Park H.-J."/>
            <person name="Ramirez L."/>
            <person name="Alfaro M."/>
            <person name="Sun H."/>
            <person name="Tritt A."/>
            <person name="Yoshinaga Y."/>
            <person name="Zwiers L.-H."/>
            <person name="Turgeon B."/>
            <person name="Goodwin S."/>
            <person name="Spatafora J."/>
            <person name="Crous P."/>
            <person name="Grigoriev I."/>
        </authorList>
    </citation>
    <scope>NUCLEOTIDE SEQUENCE</scope>
    <source>
        <strain evidence="8">CBS 119687</strain>
    </source>
</reference>
<evidence type="ECO:0000256" key="5">
    <source>
        <dbReference type="SAM" id="SignalP"/>
    </source>
</evidence>
<feature type="active site" description="Proton donor" evidence="2">
    <location>
        <position position="554"/>
    </location>
</feature>
<protein>
    <submittedName>
        <fullName evidence="8">GMC oxidoreductase</fullName>
    </submittedName>
</protein>
<dbReference type="SUPFAM" id="SSF54373">
    <property type="entry name" value="FAD-linked reductases, C-terminal domain"/>
    <property type="match status" value="1"/>
</dbReference>
<dbReference type="InterPro" id="IPR000172">
    <property type="entry name" value="GMC_OxRdtase_N"/>
</dbReference>
<dbReference type="InterPro" id="IPR036188">
    <property type="entry name" value="FAD/NAD-bd_sf"/>
</dbReference>
<dbReference type="Pfam" id="PF00732">
    <property type="entry name" value="GMC_oxred_N"/>
    <property type="match status" value="1"/>
</dbReference>
<evidence type="ECO:0000313" key="9">
    <source>
        <dbReference type="Proteomes" id="UP000799771"/>
    </source>
</evidence>
<dbReference type="InterPro" id="IPR012132">
    <property type="entry name" value="GMC_OxRdtase"/>
</dbReference>
<feature type="binding site" evidence="3">
    <location>
        <begin position="128"/>
        <end position="131"/>
    </location>
    <ligand>
        <name>FAD</name>
        <dbReference type="ChEBI" id="CHEBI:57692"/>
    </ligand>
</feature>
<dbReference type="PROSITE" id="PS00624">
    <property type="entry name" value="GMC_OXRED_2"/>
    <property type="match status" value="1"/>
</dbReference>
<dbReference type="Pfam" id="PF05199">
    <property type="entry name" value="GMC_oxred_C"/>
    <property type="match status" value="1"/>
</dbReference>
<keyword evidence="3 4" id="KW-0274">FAD</keyword>
<evidence type="ECO:0000256" key="2">
    <source>
        <dbReference type="PIRSR" id="PIRSR000137-1"/>
    </source>
</evidence>
<evidence type="ECO:0000256" key="3">
    <source>
        <dbReference type="PIRSR" id="PIRSR000137-2"/>
    </source>
</evidence>
<dbReference type="PROSITE" id="PS00623">
    <property type="entry name" value="GMC_OXRED_1"/>
    <property type="match status" value="1"/>
</dbReference>
<organism evidence="8 9">
    <name type="scientific">Dothidotthia symphoricarpi CBS 119687</name>
    <dbReference type="NCBI Taxonomy" id="1392245"/>
    <lineage>
        <taxon>Eukaryota</taxon>
        <taxon>Fungi</taxon>
        <taxon>Dikarya</taxon>
        <taxon>Ascomycota</taxon>
        <taxon>Pezizomycotina</taxon>
        <taxon>Dothideomycetes</taxon>
        <taxon>Pleosporomycetidae</taxon>
        <taxon>Pleosporales</taxon>
        <taxon>Dothidotthiaceae</taxon>
        <taxon>Dothidotthia</taxon>
    </lineage>
</organism>
<feature type="domain" description="Glucose-methanol-choline oxidoreductase N-terminal" evidence="7">
    <location>
        <begin position="308"/>
        <end position="322"/>
    </location>
</feature>
<feature type="chain" id="PRO_5025502724" evidence="5">
    <location>
        <begin position="23"/>
        <end position="617"/>
    </location>
</feature>
<dbReference type="PIRSF" id="PIRSF000137">
    <property type="entry name" value="Alcohol_oxidase"/>
    <property type="match status" value="1"/>
</dbReference>
<feature type="active site" description="Proton acceptor" evidence="2">
    <location>
        <position position="597"/>
    </location>
</feature>
<dbReference type="GeneID" id="54402821"/>
<feature type="binding site" evidence="3">
    <location>
        <position position="267"/>
    </location>
    <ligand>
        <name>FAD</name>
        <dbReference type="ChEBI" id="CHEBI:57692"/>
    </ligand>
</feature>
<comment type="cofactor">
    <cofactor evidence="3">
        <name>FAD</name>
        <dbReference type="ChEBI" id="CHEBI:57692"/>
    </cofactor>
</comment>
<evidence type="ECO:0000259" key="6">
    <source>
        <dbReference type="PROSITE" id="PS00623"/>
    </source>
</evidence>
<evidence type="ECO:0000259" key="7">
    <source>
        <dbReference type="PROSITE" id="PS00624"/>
    </source>
</evidence>
<keyword evidence="5" id="KW-0732">Signal</keyword>
<dbReference type="OrthoDB" id="269227at2759"/>
<feature type="signal peptide" evidence="5">
    <location>
        <begin position="1"/>
        <end position="22"/>
    </location>
</feature>
<dbReference type="PANTHER" id="PTHR11552:SF115">
    <property type="entry name" value="DEHYDROGENASE XPTC-RELATED"/>
    <property type="match status" value="1"/>
</dbReference>
<evidence type="ECO:0000256" key="4">
    <source>
        <dbReference type="RuleBase" id="RU003968"/>
    </source>
</evidence>
<dbReference type="Gene3D" id="3.50.50.60">
    <property type="entry name" value="FAD/NAD(P)-binding domain"/>
    <property type="match status" value="1"/>
</dbReference>
<dbReference type="EMBL" id="ML977501">
    <property type="protein sequence ID" value="KAF2132093.1"/>
    <property type="molecule type" value="Genomic_DNA"/>
</dbReference>
<accession>A0A6A6ALP0</accession>
<dbReference type="GO" id="GO:0044550">
    <property type="term" value="P:secondary metabolite biosynthetic process"/>
    <property type="evidence" value="ECO:0007669"/>
    <property type="project" value="TreeGrafter"/>
</dbReference>
<feature type="domain" description="Glucose-methanol-choline oxidoreductase N-terminal" evidence="6">
    <location>
        <begin position="118"/>
        <end position="141"/>
    </location>
</feature>
<keyword evidence="9" id="KW-1185">Reference proteome</keyword>
<dbReference type="GO" id="GO:0050660">
    <property type="term" value="F:flavin adenine dinucleotide binding"/>
    <property type="evidence" value="ECO:0007669"/>
    <property type="project" value="InterPro"/>
</dbReference>
<dbReference type="Proteomes" id="UP000799771">
    <property type="component" value="Unassembled WGS sequence"/>
</dbReference>
<keyword evidence="4" id="KW-0285">Flavoprotein</keyword>
<dbReference type="RefSeq" id="XP_033526480.1">
    <property type="nucleotide sequence ID" value="XM_033662389.1"/>
</dbReference>
<dbReference type="GO" id="GO:0016614">
    <property type="term" value="F:oxidoreductase activity, acting on CH-OH group of donors"/>
    <property type="evidence" value="ECO:0007669"/>
    <property type="project" value="InterPro"/>
</dbReference>
<dbReference type="InterPro" id="IPR007867">
    <property type="entry name" value="GMC_OxRtase_C"/>
</dbReference>
<evidence type="ECO:0000313" key="8">
    <source>
        <dbReference type="EMBL" id="KAF2132093.1"/>
    </source>
</evidence>
<gene>
    <name evidence="8" type="ORF">P153DRAFT_184152</name>
</gene>
<dbReference type="Gene3D" id="3.30.560.10">
    <property type="entry name" value="Glucose Oxidase, domain 3"/>
    <property type="match status" value="1"/>
</dbReference>
<dbReference type="AlphaFoldDB" id="A0A6A6ALP0"/>